<dbReference type="SUPFAM" id="SSF46785">
    <property type="entry name" value="Winged helix' DNA-binding domain"/>
    <property type="match status" value="1"/>
</dbReference>
<dbReference type="Gene3D" id="1.10.10.10">
    <property type="entry name" value="Winged helix-like DNA-binding domain superfamily/Winged helix DNA-binding domain"/>
    <property type="match status" value="1"/>
</dbReference>
<reference evidence="1" key="1">
    <citation type="journal article" date="2020" name="mSystems">
        <title>Genome- and Community-Level Interaction Insights into Carbon Utilization and Element Cycling Functions of Hydrothermarchaeota in Hydrothermal Sediment.</title>
        <authorList>
            <person name="Zhou Z."/>
            <person name="Liu Y."/>
            <person name="Xu W."/>
            <person name="Pan J."/>
            <person name="Luo Z.H."/>
            <person name="Li M."/>
        </authorList>
    </citation>
    <scope>NUCLEOTIDE SEQUENCE</scope>
    <source>
        <strain evidence="1">SpSt-629</strain>
    </source>
</reference>
<dbReference type="Pfam" id="PF13412">
    <property type="entry name" value="HTH_24"/>
    <property type="match status" value="1"/>
</dbReference>
<gene>
    <name evidence="1" type="ORF">ENT99_06580</name>
</gene>
<comment type="caution">
    <text evidence="1">The sequence shown here is derived from an EMBL/GenBank/DDBJ whole genome shotgun (WGS) entry which is preliminary data.</text>
</comment>
<sequence>MYYTISRECVTMGMSSKRLLKLLSNVGTELSFNDLLTMSGLSPSTLRKYIKELVEMGYIVEKNGRYVISEKAKLVLEGEKLGHKIVSRDAAYLFTDEKGLPLPLMIDSVEKLYIAVKYGFVSPEIVVEHIARGYLTKWLSEALGAHILAKHISNTKNIEEILKILEEYIEYHVQATR</sequence>
<dbReference type="AlphaFoldDB" id="A0A832EQE1"/>
<evidence type="ECO:0000313" key="1">
    <source>
        <dbReference type="EMBL" id="HFQ79344.1"/>
    </source>
</evidence>
<proteinExistence type="predicted"/>
<accession>A0A832EQE1</accession>
<protein>
    <submittedName>
        <fullName evidence="1">Winged helix-turn-helix transcriptional regulator</fullName>
    </submittedName>
</protein>
<dbReference type="InterPro" id="IPR036388">
    <property type="entry name" value="WH-like_DNA-bd_sf"/>
</dbReference>
<dbReference type="EMBL" id="DTAU01000130">
    <property type="protein sequence ID" value="HFQ79344.1"/>
    <property type="molecule type" value="Genomic_DNA"/>
</dbReference>
<organism evidence="1">
    <name type="scientific">Ignisphaera aggregans</name>
    <dbReference type="NCBI Taxonomy" id="334771"/>
    <lineage>
        <taxon>Archaea</taxon>
        <taxon>Thermoproteota</taxon>
        <taxon>Thermoprotei</taxon>
        <taxon>Desulfurococcales</taxon>
        <taxon>Desulfurococcaceae</taxon>
        <taxon>Ignisphaera</taxon>
    </lineage>
</organism>
<dbReference type="InterPro" id="IPR036390">
    <property type="entry name" value="WH_DNA-bd_sf"/>
</dbReference>
<name>A0A832EQE1_9CREN</name>